<reference evidence="1" key="1">
    <citation type="submission" date="2021-05" db="EMBL/GenBank/DDBJ databases">
        <authorList>
            <person name="Alioto T."/>
            <person name="Alioto T."/>
            <person name="Gomez Garrido J."/>
        </authorList>
    </citation>
    <scope>NUCLEOTIDE SEQUENCE</scope>
</reference>
<dbReference type="EMBL" id="HBUF01238025">
    <property type="protein sequence ID" value="CAG6675898.1"/>
    <property type="molecule type" value="Transcribed_RNA"/>
</dbReference>
<protein>
    <submittedName>
        <fullName evidence="1">Uncharacterized protein</fullName>
    </submittedName>
</protein>
<dbReference type="AlphaFoldDB" id="A0A8D8WX76"/>
<evidence type="ECO:0000313" key="1">
    <source>
        <dbReference type="EMBL" id="CAG6675898.1"/>
    </source>
</evidence>
<name>A0A8D8WX76_9HEMI</name>
<accession>A0A8D8WX76</accession>
<organism evidence="1">
    <name type="scientific">Cacopsylla melanoneura</name>
    <dbReference type="NCBI Taxonomy" id="428564"/>
    <lineage>
        <taxon>Eukaryota</taxon>
        <taxon>Metazoa</taxon>
        <taxon>Ecdysozoa</taxon>
        <taxon>Arthropoda</taxon>
        <taxon>Hexapoda</taxon>
        <taxon>Insecta</taxon>
        <taxon>Pterygota</taxon>
        <taxon>Neoptera</taxon>
        <taxon>Paraneoptera</taxon>
        <taxon>Hemiptera</taxon>
        <taxon>Sternorrhyncha</taxon>
        <taxon>Psylloidea</taxon>
        <taxon>Psyllidae</taxon>
        <taxon>Psyllinae</taxon>
        <taxon>Cacopsylla</taxon>
    </lineage>
</organism>
<sequence length="101" mass="11561">MSSSQLDRLTVVCVCILDYSFTQSHAGQCTSYAVYRVYIKSVATPPYLENRSRYQKTEGPFIFISSPFIFRGRGIHFEMKKIIKNSRWCSLAARASSTSKF</sequence>
<proteinExistence type="predicted"/>